<gene>
    <name evidence="1" type="ORF">IPO85_02605</name>
</gene>
<name>A0A9D7XG03_9BACT</name>
<dbReference type="AlphaFoldDB" id="A0A9D7XG03"/>
<accession>A0A9D7XG03</accession>
<evidence type="ECO:0000313" key="2">
    <source>
        <dbReference type="Proteomes" id="UP000808349"/>
    </source>
</evidence>
<dbReference type="Gene3D" id="3.10.129.10">
    <property type="entry name" value="Hotdog Thioesterase"/>
    <property type="match status" value="1"/>
</dbReference>
<evidence type="ECO:0000313" key="1">
    <source>
        <dbReference type="EMBL" id="MBK9716412.1"/>
    </source>
</evidence>
<dbReference type="Pfam" id="PF22817">
    <property type="entry name" value="ApeP-like"/>
    <property type="match status" value="1"/>
</dbReference>
<comment type="caution">
    <text evidence="1">The sequence shown here is derived from an EMBL/GenBank/DDBJ whole genome shotgun (WGS) entry which is preliminary data.</text>
</comment>
<dbReference type="InterPro" id="IPR029069">
    <property type="entry name" value="HotDog_dom_sf"/>
</dbReference>
<reference evidence="1 2" key="1">
    <citation type="submission" date="2020-10" db="EMBL/GenBank/DDBJ databases">
        <title>Connecting structure to function with the recovery of over 1000 high-quality activated sludge metagenome-assembled genomes encoding full-length rRNA genes using long-read sequencing.</title>
        <authorList>
            <person name="Singleton C.M."/>
            <person name="Petriglieri F."/>
            <person name="Kristensen J.M."/>
            <person name="Kirkegaard R.H."/>
            <person name="Michaelsen T.Y."/>
            <person name="Andersen M.H."/>
            <person name="Karst S.M."/>
            <person name="Dueholm M.S."/>
            <person name="Nielsen P.H."/>
            <person name="Albertsen M."/>
        </authorList>
    </citation>
    <scope>NUCLEOTIDE SEQUENCE [LARGE SCALE GENOMIC DNA]</scope>
    <source>
        <strain evidence="1">Ribe_18-Q3-R11-54_BAT3C.373</strain>
    </source>
</reference>
<dbReference type="Proteomes" id="UP000808349">
    <property type="component" value="Unassembled WGS sequence"/>
</dbReference>
<protein>
    <submittedName>
        <fullName evidence="1">3-hydroxyacyl-ACP dehydratase</fullName>
    </submittedName>
</protein>
<dbReference type="EMBL" id="JADKFW010000004">
    <property type="protein sequence ID" value="MBK9716412.1"/>
    <property type="molecule type" value="Genomic_DNA"/>
</dbReference>
<dbReference type="SUPFAM" id="SSF54637">
    <property type="entry name" value="Thioesterase/thiol ester dehydrase-isomerase"/>
    <property type="match status" value="1"/>
</dbReference>
<dbReference type="InterPro" id="IPR016776">
    <property type="entry name" value="ApeP-like_dehydratase"/>
</dbReference>
<proteinExistence type="predicted"/>
<sequence>MIDQERIIDLIPQRHPIVLVDMLEQADEKITRSRYKIDKQSILCKNEVFSESGLLENVAQTAAAGIGYQCKIKKISIPIGFIASIKDIKIVSLPKVEDEILTEVKVINQIMNISVIHGFVTLNGLEILSCEMQIIIQN</sequence>
<organism evidence="1 2">
    <name type="scientific">Candidatus Defluviibacterium haderslevense</name>
    <dbReference type="NCBI Taxonomy" id="2981993"/>
    <lineage>
        <taxon>Bacteria</taxon>
        <taxon>Pseudomonadati</taxon>
        <taxon>Bacteroidota</taxon>
        <taxon>Saprospiria</taxon>
        <taxon>Saprospirales</taxon>
        <taxon>Saprospiraceae</taxon>
        <taxon>Candidatus Defluviibacterium</taxon>
    </lineage>
</organism>